<dbReference type="InterPro" id="IPR010982">
    <property type="entry name" value="Lambda_DNA-bd_dom_sf"/>
</dbReference>
<proteinExistence type="predicted"/>
<dbReference type="Pfam" id="PF19054">
    <property type="entry name" value="DUF5753"/>
    <property type="match status" value="1"/>
</dbReference>
<dbReference type="CDD" id="cd00093">
    <property type="entry name" value="HTH_XRE"/>
    <property type="match status" value="1"/>
</dbReference>
<accession>A0ABV8KKK8</accession>
<protein>
    <submittedName>
        <fullName evidence="2">Helix-turn-helix domain-containing protein</fullName>
    </submittedName>
</protein>
<keyword evidence="3" id="KW-1185">Reference proteome</keyword>
<feature type="domain" description="HTH cro/C1-type" evidence="1">
    <location>
        <begin position="16"/>
        <end position="73"/>
    </location>
</feature>
<evidence type="ECO:0000313" key="3">
    <source>
        <dbReference type="Proteomes" id="UP001595868"/>
    </source>
</evidence>
<reference evidence="3" key="1">
    <citation type="journal article" date="2019" name="Int. J. Syst. Evol. Microbiol.">
        <title>The Global Catalogue of Microorganisms (GCM) 10K type strain sequencing project: providing services to taxonomists for standard genome sequencing and annotation.</title>
        <authorList>
            <consortium name="The Broad Institute Genomics Platform"/>
            <consortium name="The Broad Institute Genome Sequencing Center for Infectious Disease"/>
            <person name="Wu L."/>
            <person name="Ma J."/>
        </authorList>
    </citation>
    <scope>NUCLEOTIDE SEQUENCE [LARGE SCALE GENOMIC DNA]</scope>
    <source>
        <strain evidence="3">2902at01</strain>
    </source>
</reference>
<gene>
    <name evidence="2" type="ORF">ACFOX0_11985</name>
</gene>
<dbReference type="SUPFAM" id="SSF47413">
    <property type="entry name" value="lambda repressor-like DNA-binding domains"/>
    <property type="match status" value="1"/>
</dbReference>
<organism evidence="2 3">
    <name type="scientific">Micromonospora zhanjiangensis</name>
    <dbReference type="NCBI Taxonomy" id="1522057"/>
    <lineage>
        <taxon>Bacteria</taxon>
        <taxon>Bacillati</taxon>
        <taxon>Actinomycetota</taxon>
        <taxon>Actinomycetes</taxon>
        <taxon>Micromonosporales</taxon>
        <taxon>Micromonosporaceae</taxon>
        <taxon>Micromonospora</taxon>
    </lineage>
</organism>
<sequence length="288" mass="31257">MTPNPLAKSRRLSRALVDLRDKAGYGQTELARRSGVKPSVISRLESPGEPGRRPNILFVRKLLDALDVPRGSAEFVQIEQFAEAAADRRWWDEPRFARMGEGQKTFALVELGATGIDEYAAGLLPGLVQTAAYARHRILAGHGDDVVAAVAGRLGRQQQLATQGTTYRLVLEEQAVRRYPVPPGVMLDQLRHLLALADEPGYSVRVVPVDAKLGDGPAPRAPFAQMAYPGDDPSIVIVDGVTDPHLVTSVDEVAEYAQLHQRLREAALSDKDSVAFIKQVAKSLAAAT</sequence>
<evidence type="ECO:0000313" key="2">
    <source>
        <dbReference type="EMBL" id="MFC4106654.1"/>
    </source>
</evidence>
<dbReference type="InterPro" id="IPR043917">
    <property type="entry name" value="DUF5753"/>
</dbReference>
<name>A0ABV8KKK8_9ACTN</name>
<dbReference type="PROSITE" id="PS50943">
    <property type="entry name" value="HTH_CROC1"/>
    <property type="match status" value="1"/>
</dbReference>
<dbReference type="Proteomes" id="UP001595868">
    <property type="component" value="Unassembled WGS sequence"/>
</dbReference>
<dbReference type="RefSeq" id="WP_377544784.1">
    <property type="nucleotide sequence ID" value="NZ_JBHSBN010000006.1"/>
</dbReference>
<dbReference type="SMART" id="SM00530">
    <property type="entry name" value="HTH_XRE"/>
    <property type="match status" value="1"/>
</dbReference>
<dbReference type="Pfam" id="PF13560">
    <property type="entry name" value="HTH_31"/>
    <property type="match status" value="1"/>
</dbReference>
<dbReference type="EMBL" id="JBHSBN010000006">
    <property type="protein sequence ID" value="MFC4106654.1"/>
    <property type="molecule type" value="Genomic_DNA"/>
</dbReference>
<dbReference type="Gene3D" id="1.10.260.40">
    <property type="entry name" value="lambda repressor-like DNA-binding domains"/>
    <property type="match status" value="1"/>
</dbReference>
<evidence type="ECO:0000259" key="1">
    <source>
        <dbReference type="PROSITE" id="PS50943"/>
    </source>
</evidence>
<dbReference type="InterPro" id="IPR001387">
    <property type="entry name" value="Cro/C1-type_HTH"/>
</dbReference>
<comment type="caution">
    <text evidence="2">The sequence shown here is derived from an EMBL/GenBank/DDBJ whole genome shotgun (WGS) entry which is preliminary data.</text>
</comment>